<dbReference type="InParanoid" id="A0A5N4A1W5"/>
<dbReference type="AlphaFoldDB" id="A0A5N4A1W5"/>
<keyword evidence="4" id="KW-1185">Reference proteome</keyword>
<keyword evidence="1" id="KW-0732">Signal</keyword>
<comment type="caution">
    <text evidence="3">The sequence shown here is derived from an EMBL/GenBank/DDBJ whole genome shotgun (WGS) entry which is preliminary data.</text>
</comment>
<dbReference type="Pfam" id="PF05444">
    <property type="entry name" value="DUF753"/>
    <property type="match status" value="1"/>
</dbReference>
<feature type="chain" id="PRO_5024435465" description="DUF753 domain-containing protein" evidence="1">
    <location>
        <begin position="23"/>
        <end position="110"/>
    </location>
</feature>
<accession>A0A5N4A1W5</accession>
<evidence type="ECO:0000313" key="4">
    <source>
        <dbReference type="Proteomes" id="UP000327044"/>
    </source>
</evidence>
<gene>
    <name evidence="3" type="ORF">PPYR_03112</name>
</gene>
<evidence type="ECO:0000256" key="1">
    <source>
        <dbReference type="SAM" id="SignalP"/>
    </source>
</evidence>
<evidence type="ECO:0000313" key="3">
    <source>
        <dbReference type="EMBL" id="KAB0791312.1"/>
    </source>
</evidence>
<sequence>MYFKVILLTVTLFLYCVPSSDALSCLVCNSNSTDCVSGKNLVDKLCVGDELADKACISYLSPGRVVVRSCHITSGIPEVCSALIETYPTNKRCKTCIDDKCNNFDYSDIH</sequence>
<feature type="signal peptide" evidence="1">
    <location>
        <begin position="1"/>
        <end position="22"/>
    </location>
</feature>
<dbReference type="EMBL" id="VVIM01000011">
    <property type="protein sequence ID" value="KAB0791312.1"/>
    <property type="molecule type" value="Genomic_DNA"/>
</dbReference>
<proteinExistence type="predicted"/>
<feature type="domain" description="DUF753" evidence="2">
    <location>
        <begin position="23"/>
        <end position="102"/>
    </location>
</feature>
<evidence type="ECO:0000259" key="2">
    <source>
        <dbReference type="Pfam" id="PF05444"/>
    </source>
</evidence>
<dbReference type="InterPro" id="IPR008472">
    <property type="entry name" value="DUF753"/>
</dbReference>
<protein>
    <recommendedName>
        <fullName evidence="2">DUF753 domain-containing protein</fullName>
    </recommendedName>
</protein>
<dbReference type="Proteomes" id="UP000327044">
    <property type="component" value="Unassembled WGS sequence"/>
</dbReference>
<reference evidence="3 4" key="1">
    <citation type="journal article" date="2018" name="Elife">
        <title>Firefly genomes illuminate parallel origins of bioluminescence in beetles.</title>
        <authorList>
            <person name="Fallon T.R."/>
            <person name="Lower S.E."/>
            <person name="Chang C.H."/>
            <person name="Bessho-Uehara M."/>
            <person name="Martin G.J."/>
            <person name="Bewick A.J."/>
            <person name="Behringer M."/>
            <person name="Debat H.J."/>
            <person name="Wong I."/>
            <person name="Day J.C."/>
            <person name="Suvorov A."/>
            <person name="Silva C.J."/>
            <person name="Stanger-Hall K.F."/>
            <person name="Hall D.W."/>
            <person name="Schmitz R.J."/>
            <person name="Nelson D.R."/>
            <person name="Lewis S.M."/>
            <person name="Shigenobu S."/>
            <person name="Bybee S.M."/>
            <person name="Larracuente A.M."/>
            <person name="Oba Y."/>
            <person name="Weng J.K."/>
        </authorList>
    </citation>
    <scope>NUCLEOTIDE SEQUENCE [LARGE SCALE GENOMIC DNA]</scope>
    <source>
        <strain evidence="3">1611_PpyrPB1</strain>
        <tissue evidence="3">Whole body</tissue>
    </source>
</reference>
<name>A0A5N4A1W5_PHOPY</name>
<organism evidence="3 4">
    <name type="scientific">Photinus pyralis</name>
    <name type="common">Common eastern firefly</name>
    <name type="synonym">Lampyris pyralis</name>
    <dbReference type="NCBI Taxonomy" id="7054"/>
    <lineage>
        <taxon>Eukaryota</taxon>
        <taxon>Metazoa</taxon>
        <taxon>Ecdysozoa</taxon>
        <taxon>Arthropoda</taxon>
        <taxon>Hexapoda</taxon>
        <taxon>Insecta</taxon>
        <taxon>Pterygota</taxon>
        <taxon>Neoptera</taxon>
        <taxon>Endopterygota</taxon>
        <taxon>Coleoptera</taxon>
        <taxon>Polyphaga</taxon>
        <taxon>Elateriformia</taxon>
        <taxon>Elateroidea</taxon>
        <taxon>Lampyridae</taxon>
        <taxon>Lampyrinae</taxon>
        <taxon>Photinus</taxon>
    </lineage>
</organism>